<evidence type="ECO:0008006" key="4">
    <source>
        <dbReference type="Google" id="ProtNLM"/>
    </source>
</evidence>
<evidence type="ECO:0000256" key="1">
    <source>
        <dbReference type="SAM" id="SignalP"/>
    </source>
</evidence>
<proteinExistence type="predicted"/>
<feature type="signal peptide" evidence="1">
    <location>
        <begin position="1"/>
        <end position="37"/>
    </location>
</feature>
<keyword evidence="3" id="KW-1185">Reference proteome</keyword>
<comment type="caution">
    <text evidence="2">The sequence shown here is derived from an EMBL/GenBank/DDBJ whole genome shotgun (WGS) entry which is preliminary data.</text>
</comment>
<reference evidence="2 3" key="1">
    <citation type="submission" date="2018-05" db="EMBL/GenBank/DDBJ databases">
        <title>Chitinophaga sp. K3CV102501T nov., isolated from isolated from a monsoon evergreen broad-leaved forest soil.</title>
        <authorList>
            <person name="Lv Y."/>
        </authorList>
    </citation>
    <scope>NUCLEOTIDE SEQUENCE [LARGE SCALE GENOMIC DNA]</scope>
    <source>
        <strain evidence="2 3">GDMCC 1.1325</strain>
    </source>
</reference>
<organism evidence="2 3">
    <name type="scientific">Chitinophaga flava</name>
    <dbReference type="NCBI Taxonomy" id="2259036"/>
    <lineage>
        <taxon>Bacteria</taxon>
        <taxon>Pseudomonadati</taxon>
        <taxon>Bacteroidota</taxon>
        <taxon>Chitinophagia</taxon>
        <taxon>Chitinophagales</taxon>
        <taxon>Chitinophagaceae</taxon>
        <taxon>Chitinophaga</taxon>
    </lineage>
</organism>
<keyword evidence="1" id="KW-0732">Signal</keyword>
<accession>A0A365XWD1</accession>
<sequence length="202" mass="22491">MPRPNQLLANRRLKNKTSSMKRLFFFLSLLSGAAACAQQPASGNDIKKFIPAGYEVRDSVSGDLNGDNIPDLVLVLQQKTPASDTADRPLLLLLGDSHHHWALAARNKDLIYPADIGGTQGDPYVQTTIDHGCVTIEQYYGSRERTRSVVTFCYQPKIKDWILQQVAITHEDALHADAAKTTIKKGKQLKPISIRRYAGEYE</sequence>
<dbReference type="Proteomes" id="UP000253410">
    <property type="component" value="Unassembled WGS sequence"/>
</dbReference>
<name>A0A365XWD1_9BACT</name>
<gene>
    <name evidence="2" type="ORF">DF182_29935</name>
</gene>
<dbReference type="EMBL" id="QFFJ01000002">
    <property type="protein sequence ID" value="RBL90672.1"/>
    <property type="molecule type" value="Genomic_DNA"/>
</dbReference>
<evidence type="ECO:0000313" key="3">
    <source>
        <dbReference type="Proteomes" id="UP000253410"/>
    </source>
</evidence>
<evidence type="ECO:0000313" key="2">
    <source>
        <dbReference type="EMBL" id="RBL90672.1"/>
    </source>
</evidence>
<protein>
    <recommendedName>
        <fullName evidence="4">VCBS repeat-containing protein</fullName>
    </recommendedName>
</protein>
<feature type="chain" id="PRO_5016619977" description="VCBS repeat-containing protein" evidence="1">
    <location>
        <begin position="38"/>
        <end position="202"/>
    </location>
</feature>
<dbReference type="AlphaFoldDB" id="A0A365XWD1"/>